<feature type="domain" description="Putative sensor" evidence="12">
    <location>
        <begin position="9"/>
        <end position="181"/>
    </location>
</feature>
<accession>A0A1G8EQS7</accession>
<dbReference type="InterPro" id="IPR036890">
    <property type="entry name" value="HATPase_C_sf"/>
</dbReference>
<feature type="transmembrane region" description="Helical" evidence="9">
    <location>
        <begin position="417"/>
        <end position="442"/>
    </location>
</feature>
<evidence type="ECO:0000256" key="5">
    <source>
        <dbReference type="ARBA" id="ARBA00022741"/>
    </source>
</evidence>
<keyword evidence="6 13" id="KW-0418">Kinase</keyword>
<dbReference type="Pfam" id="PF13796">
    <property type="entry name" value="Sensor"/>
    <property type="match status" value="1"/>
</dbReference>
<organism evidence="13 14">
    <name type="scientific">Sinosporangium album</name>
    <dbReference type="NCBI Taxonomy" id="504805"/>
    <lineage>
        <taxon>Bacteria</taxon>
        <taxon>Bacillati</taxon>
        <taxon>Actinomycetota</taxon>
        <taxon>Actinomycetes</taxon>
        <taxon>Streptosporangiales</taxon>
        <taxon>Streptosporangiaceae</taxon>
        <taxon>Sinosporangium</taxon>
    </lineage>
</organism>
<dbReference type="CDD" id="cd16917">
    <property type="entry name" value="HATPase_UhpB-NarQ-NarX-like"/>
    <property type="match status" value="1"/>
</dbReference>
<dbReference type="InterPro" id="IPR025828">
    <property type="entry name" value="Put_sensor_dom"/>
</dbReference>
<evidence type="ECO:0000256" key="4">
    <source>
        <dbReference type="ARBA" id="ARBA00022679"/>
    </source>
</evidence>
<dbReference type="Pfam" id="PF07730">
    <property type="entry name" value="HisKA_3"/>
    <property type="match status" value="1"/>
</dbReference>
<feature type="domain" description="Histidine kinase/HSP90-like ATPase" evidence="10">
    <location>
        <begin position="314"/>
        <end position="397"/>
    </location>
</feature>
<dbReference type="InterPro" id="IPR003594">
    <property type="entry name" value="HATPase_dom"/>
</dbReference>
<dbReference type="EC" id="2.7.13.3" evidence="2"/>
<keyword evidence="9" id="KW-1133">Transmembrane helix</keyword>
<evidence type="ECO:0000256" key="2">
    <source>
        <dbReference type="ARBA" id="ARBA00012438"/>
    </source>
</evidence>
<keyword evidence="5" id="KW-0547">Nucleotide-binding</keyword>
<evidence type="ECO:0000256" key="3">
    <source>
        <dbReference type="ARBA" id="ARBA00022553"/>
    </source>
</evidence>
<evidence type="ECO:0000256" key="9">
    <source>
        <dbReference type="SAM" id="Phobius"/>
    </source>
</evidence>
<dbReference type="GO" id="GO:0016020">
    <property type="term" value="C:membrane"/>
    <property type="evidence" value="ECO:0007669"/>
    <property type="project" value="InterPro"/>
</dbReference>
<feature type="transmembrane region" description="Helical" evidence="9">
    <location>
        <begin position="124"/>
        <end position="146"/>
    </location>
</feature>
<evidence type="ECO:0000259" key="11">
    <source>
        <dbReference type="Pfam" id="PF07730"/>
    </source>
</evidence>
<evidence type="ECO:0000256" key="1">
    <source>
        <dbReference type="ARBA" id="ARBA00000085"/>
    </source>
</evidence>
<dbReference type="InterPro" id="IPR011712">
    <property type="entry name" value="Sig_transdc_His_kin_sub3_dim/P"/>
</dbReference>
<evidence type="ECO:0000313" key="13">
    <source>
        <dbReference type="EMBL" id="SDH72177.1"/>
    </source>
</evidence>
<dbReference type="SUPFAM" id="SSF55874">
    <property type="entry name" value="ATPase domain of HSP90 chaperone/DNA topoisomerase II/histidine kinase"/>
    <property type="match status" value="1"/>
</dbReference>
<evidence type="ECO:0000256" key="8">
    <source>
        <dbReference type="ARBA" id="ARBA00023012"/>
    </source>
</evidence>
<keyword evidence="9" id="KW-0472">Membrane</keyword>
<protein>
    <recommendedName>
        <fullName evidence="2">histidine kinase</fullName>
        <ecNumber evidence="2">2.7.13.3</ecNumber>
    </recommendedName>
</protein>
<dbReference type="Proteomes" id="UP000198923">
    <property type="component" value="Unassembled WGS sequence"/>
</dbReference>
<feature type="transmembrane region" description="Helical" evidence="9">
    <location>
        <begin position="31"/>
        <end position="50"/>
    </location>
</feature>
<feature type="transmembrane region" description="Helical" evidence="9">
    <location>
        <begin position="7"/>
        <end position="25"/>
    </location>
</feature>
<keyword evidence="8" id="KW-0902">Two-component regulatory system</keyword>
<dbReference type="AlphaFoldDB" id="A0A1G8EQS7"/>
<evidence type="ECO:0000256" key="6">
    <source>
        <dbReference type="ARBA" id="ARBA00022777"/>
    </source>
</evidence>
<dbReference type="STRING" id="504805.SAMN05421505_12114"/>
<evidence type="ECO:0000259" key="12">
    <source>
        <dbReference type="Pfam" id="PF13796"/>
    </source>
</evidence>
<proteinExistence type="predicted"/>
<feature type="transmembrane region" description="Helical" evidence="9">
    <location>
        <begin position="465"/>
        <end position="490"/>
    </location>
</feature>
<keyword evidence="14" id="KW-1185">Reference proteome</keyword>
<dbReference type="Gene3D" id="3.30.565.10">
    <property type="entry name" value="Histidine kinase-like ATPase, C-terminal domain"/>
    <property type="match status" value="1"/>
</dbReference>
<sequence>MTSRRYLLLMAAALAELAVLPLFLLAVLLNFGLGMIFLLAPSVLGVRRLAQAARRRTSQWSGVELAAPYHPEPTPPVPDYDGWYRMDRTLYKTPRMPAWNMRWKWLVNDVASWRDALWLVSDPFVTFALLIPPAVAIAYGISAPWWLHPWSAPLGLAVAVVSALTIPRAIDLHGRWTRVLLSATRRSQLEVRVRSLSRARVSAVDSQAAELRRIERDLHDGAQARLVAMGMTLGAAEELIDRDPQAAKVLLAKARDASATALAELRRLVRGIHPPVLAERGLADAVRALALDTPLDVTVTIDLPERLNQPVESAAYFAVAELLANATKHGGARNVTIDITRNGTALRITVTDDGSGGADPDKGSGLRGIERRIAAFDGVLAVSSPAGGPTMLVIDLPYAFGTQEDDKPSMPKWKVMVVVFCWATAWLPLFPQGIVAAVFKIIKVRGDDGELVRSWLLALYLPEAWQWPFIAMMIPLGLCLYILATVLPVWHSKKRWIGEATARQPWLRR</sequence>
<keyword evidence="4" id="KW-0808">Transferase</keyword>
<dbReference type="GO" id="GO:0005524">
    <property type="term" value="F:ATP binding"/>
    <property type="evidence" value="ECO:0007669"/>
    <property type="project" value="UniProtKB-KW"/>
</dbReference>
<dbReference type="PANTHER" id="PTHR24421:SF10">
    <property type="entry name" value="NITRATE_NITRITE SENSOR PROTEIN NARQ"/>
    <property type="match status" value="1"/>
</dbReference>
<dbReference type="InterPro" id="IPR050482">
    <property type="entry name" value="Sensor_HK_TwoCompSys"/>
</dbReference>
<evidence type="ECO:0000259" key="10">
    <source>
        <dbReference type="Pfam" id="PF02518"/>
    </source>
</evidence>
<comment type="catalytic activity">
    <reaction evidence="1">
        <text>ATP + protein L-histidine = ADP + protein N-phospho-L-histidine.</text>
        <dbReference type="EC" id="2.7.13.3"/>
    </reaction>
</comment>
<dbReference type="GO" id="GO:0000155">
    <property type="term" value="F:phosphorelay sensor kinase activity"/>
    <property type="evidence" value="ECO:0007669"/>
    <property type="project" value="InterPro"/>
</dbReference>
<name>A0A1G8EQS7_9ACTN</name>
<keyword evidence="7" id="KW-0067">ATP-binding</keyword>
<dbReference type="PANTHER" id="PTHR24421">
    <property type="entry name" value="NITRATE/NITRITE SENSOR PROTEIN NARX-RELATED"/>
    <property type="match status" value="1"/>
</dbReference>
<dbReference type="RefSeq" id="WP_245691225.1">
    <property type="nucleotide sequence ID" value="NZ_FNCN01000021.1"/>
</dbReference>
<gene>
    <name evidence="13" type="ORF">SAMN05421505_12114</name>
</gene>
<feature type="transmembrane region" description="Helical" evidence="9">
    <location>
        <begin position="152"/>
        <end position="170"/>
    </location>
</feature>
<evidence type="ECO:0000313" key="14">
    <source>
        <dbReference type="Proteomes" id="UP000198923"/>
    </source>
</evidence>
<feature type="domain" description="Signal transduction histidine kinase subgroup 3 dimerisation and phosphoacceptor" evidence="11">
    <location>
        <begin position="210"/>
        <end position="277"/>
    </location>
</feature>
<evidence type="ECO:0000256" key="7">
    <source>
        <dbReference type="ARBA" id="ARBA00022840"/>
    </source>
</evidence>
<dbReference type="Gene3D" id="1.20.5.1930">
    <property type="match status" value="1"/>
</dbReference>
<dbReference type="GO" id="GO:0046983">
    <property type="term" value="F:protein dimerization activity"/>
    <property type="evidence" value="ECO:0007669"/>
    <property type="project" value="InterPro"/>
</dbReference>
<reference evidence="13 14" key="1">
    <citation type="submission" date="2016-10" db="EMBL/GenBank/DDBJ databases">
        <authorList>
            <person name="de Groot N.N."/>
        </authorList>
    </citation>
    <scope>NUCLEOTIDE SEQUENCE [LARGE SCALE GENOMIC DNA]</scope>
    <source>
        <strain evidence="13 14">CPCC 201354</strain>
    </source>
</reference>
<keyword evidence="3" id="KW-0597">Phosphoprotein</keyword>
<keyword evidence="9" id="KW-0812">Transmembrane</keyword>
<dbReference type="EMBL" id="FNCN01000021">
    <property type="protein sequence ID" value="SDH72177.1"/>
    <property type="molecule type" value="Genomic_DNA"/>
</dbReference>
<dbReference type="Pfam" id="PF02518">
    <property type="entry name" value="HATPase_c"/>
    <property type="match status" value="1"/>
</dbReference>